<dbReference type="GeneID" id="68615401"/>
<dbReference type="InterPro" id="IPR023393">
    <property type="entry name" value="START-like_dom_sf"/>
</dbReference>
<accession>A0AAV3UHF7</accession>
<dbReference type="RefSeq" id="WP_227777298.1">
    <property type="nucleotide sequence ID" value="NZ_BAABKX010000007.1"/>
</dbReference>
<dbReference type="Proteomes" id="UP001501729">
    <property type="component" value="Unassembled WGS sequence"/>
</dbReference>
<dbReference type="Gene3D" id="3.30.530.20">
    <property type="match status" value="1"/>
</dbReference>
<dbReference type="EMBL" id="BAABKX010000007">
    <property type="protein sequence ID" value="GAA5049956.1"/>
    <property type="molecule type" value="Genomic_DNA"/>
</dbReference>
<evidence type="ECO:0000313" key="1">
    <source>
        <dbReference type="EMBL" id="GAA5049956.1"/>
    </source>
</evidence>
<dbReference type="AlphaFoldDB" id="A0AAV3UHF7"/>
<protein>
    <submittedName>
        <fullName evidence="1">Uncharacterized protein</fullName>
    </submittedName>
</protein>
<comment type="caution">
    <text evidence="1">The sequence shown here is derived from an EMBL/GenBank/DDBJ whole genome shotgun (WGS) entry which is preliminary data.</text>
</comment>
<gene>
    <name evidence="1" type="ORF">GCM10025751_23410</name>
</gene>
<name>A0AAV3UHF7_9EURY</name>
<sequence>MRKLVVENKVTLDGVFNKQAEWQMQFWEGPDELVRYSKDHLTAFDAPLERVWEAWTDPDQVDQ</sequence>
<evidence type="ECO:0000313" key="2">
    <source>
        <dbReference type="Proteomes" id="UP001501729"/>
    </source>
</evidence>
<keyword evidence="2" id="KW-1185">Reference proteome</keyword>
<organism evidence="1 2">
    <name type="scientific">Haladaptatus pallidirubidus</name>
    <dbReference type="NCBI Taxonomy" id="1008152"/>
    <lineage>
        <taxon>Archaea</taxon>
        <taxon>Methanobacteriati</taxon>
        <taxon>Methanobacteriota</taxon>
        <taxon>Stenosarchaea group</taxon>
        <taxon>Halobacteria</taxon>
        <taxon>Halobacteriales</taxon>
        <taxon>Haladaptataceae</taxon>
        <taxon>Haladaptatus</taxon>
    </lineage>
</organism>
<dbReference type="SUPFAM" id="SSF55961">
    <property type="entry name" value="Bet v1-like"/>
    <property type="match status" value="1"/>
</dbReference>
<reference evidence="1 2" key="1">
    <citation type="journal article" date="2019" name="Int. J. Syst. Evol. Microbiol.">
        <title>The Global Catalogue of Microorganisms (GCM) 10K type strain sequencing project: providing services to taxonomists for standard genome sequencing and annotation.</title>
        <authorList>
            <consortium name="The Broad Institute Genomics Platform"/>
            <consortium name="The Broad Institute Genome Sequencing Center for Infectious Disease"/>
            <person name="Wu L."/>
            <person name="Ma J."/>
        </authorList>
    </citation>
    <scope>NUCLEOTIDE SEQUENCE [LARGE SCALE GENOMIC DNA]</scope>
    <source>
        <strain evidence="1 2">JCM 17504</strain>
    </source>
</reference>
<proteinExistence type="predicted"/>